<feature type="region of interest" description="Disordered" evidence="6">
    <location>
        <begin position="379"/>
        <end position="411"/>
    </location>
</feature>
<dbReference type="GO" id="GO:0007165">
    <property type="term" value="P:signal transduction"/>
    <property type="evidence" value="ECO:0007669"/>
    <property type="project" value="InterPro"/>
</dbReference>
<evidence type="ECO:0000256" key="5">
    <source>
        <dbReference type="SAM" id="Coils"/>
    </source>
</evidence>
<feature type="coiled-coil region" evidence="5">
    <location>
        <begin position="608"/>
        <end position="663"/>
    </location>
</feature>
<feature type="region of interest" description="Disordered" evidence="6">
    <location>
        <begin position="467"/>
        <end position="517"/>
    </location>
</feature>
<feature type="region of interest" description="Disordered" evidence="6">
    <location>
        <begin position="208"/>
        <end position="286"/>
    </location>
</feature>
<keyword evidence="1" id="KW-0343">GTPase activation</keyword>
<dbReference type="SMART" id="SM00132">
    <property type="entry name" value="LIM"/>
    <property type="match status" value="2"/>
</dbReference>
<evidence type="ECO:0000313" key="9">
    <source>
        <dbReference type="EMBL" id="KAH3688128.1"/>
    </source>
</evidence>
<dbReference type="CDD" id="cd09394">
    <property type="entry name" value="LIM1_Rga"/>
    <property type="match status" value="1"/>
</dbReference>
<evidence type="ECO:0000256" key="2">
    <source>
        <dbReference type="ARBA" id="ARBA00022723"/>
    </source>
</evidence>
<gene>
    <name evidence="9" type="ORF">WICPIJ_000899</name>
</gene>
<evidence type="ECO:0000256" key="4">
    <source>
        <dbReference type="PROSITE-ProRule" id="PRU00125"/>
    </source>
</evidence>
<dbReference type="CDD" id="cd09395">
    <property type="entry name" value="LIM2_Rga"/>
    <property type="match status" value="1"/>
</dbReference>
<keyword evidence="5" id="KW-0175">Coiled coil</keyword>
<dbReference type="Proteomes" id="UP000774326">
    <property type="component" value="Unassembled WGS sequence"/>
</dbReference>
<feature type="domain" description="LIM zinc-binding" evidence="7">
    <location>
        <begin position="36"/>
        <end position="98"/>
    </location>
</feature>
<dbReference type="AlphaFoldDB" id="A0A9P8TQF7"/>
<keyword evidence="3 4" id="KW-0862">Zinc</keyword>
<sequence>MSITEPFHSVTEQFLPSQSSTDIHHDFEEEIAGDSDVCRRCILPISEGHAYELGGDRWHTYCFSCSKCSKLLGTSSNFLVLGNGDLICSECSYNCNACGKKIDDLAILTGDQAYCSSCFCCRNCKNRIQDLRYARTTKGLFCMTCHEKLLERKKRAEEIKKLQRLSKHAADHKSLPSIPDKGIEKPPSPDIDSDAAAYTPGVLEETDTMSVKSLNAPPKISQSKKDQYRIPARSPKRQSASLVAPKTLEPAASLTPQQPTGPEFQNNQLRSPLNMKSPLRTPRSVANQHRSEIVVESLSQSSTTNNLFQEYLSADPMHDKDLLADLTQRSPPPSIPLPKIEHVSIGQLDVPDDDFIDMNDSDEFSEDFSRMNFKDVNFGGEQKENIPGDKYSAKPKGLSDTRSNNGSFPTGLNIKGLANFNDQLDNGSRFEYSNPGFIPENSPSPSPHKYNRQQTLQPQANIYPPAVSPQLQQSQNDSTGAGLSRSKSIRSPKNFLSFRKHRKNSSQSSIEKNLISSPITEPSKAVVLDHLSTPKSQEMMANTRSPLSGASLFRTQPIYENQRYGSLSQPSSSGVTIDHIAPGKRRISSHSRSRSEANPTIDSSTFEVNNLELEARAMRLEIVELSQTKSGLVKDINELSNVKDNITREVAALMRQIESLKSNLGQSISAASAGSQSLSGSPIYQNRETPSSAEDEKKPSSKRFWKRGNIFNRGETNLSAPGSTGNSNIAHSQSSYSISGIMGYNNSNSSHEDKQSFQISAPILKSDDADELGGNDNRKLTSSQKFLDLQQSMNLNSSVASSASSTGFMTKQSNGSSGAVSSSSLIMSDLFNSTLEMRAQYEKRDIPIIITRLVQEIEANGLKSEGLYRKNGSTLQMNILLKAFNSLYQSETSTELDQLCDNSDINTLTSSLKRYLYFHLPEGIITQNLYQQFIETSILQSDDLKVKALANVISQLPVTNQKVLRYILDHLSHVESYKSFNKMTFHNLSVVFASSLIRITDHERELADMEKKNQTTEHLLMNYKKVWGLL</sequence>
<evidence type="ECO:0000256" key="6">
    <source>
        <dbReference type="SAM" id="MobiDB-lite"/>
    </source>
</evidence>
<evidence type="ECO:0000256" key="1">
    <source>
        <dbReference type="ARBA" id="ARBA00022468"/>
    </source>
</evidence>
<dbReference type="GO" id="GO:0046872">
    <property type="term" value="F:metal ion binding"/>
    <property type="evidence" value="ECO:0007669"/>
    <property type="project" value="UniProtKB-KW"/>
</dbReference>
<dbReference type="Gene3D" id="1.10.555.10">
    <property type="entry name" value="Rho GTPase activation protein"/>
    <property type="match status" value="1"/>
</dbReference>
<dbReference type="GO" id="GO:0007010">
    <property type="term" value="P:cytoskeleton organization"/>
    <property type="evidence" value="ECO:0007669"/>
    <property type="project" value="UniProtKB-ARBA"/>
</dbReference>
<feature type="domain" description="Rho-GAP" evidence="8">
    <location>
        <begin position="833"/>
        <end position="1027"/>
    </location>
</feature>
<feature type="compositionally biased region" description="Polar residues" evidence="6">
    <location>
        <begin position="505"/>
        <end position="517"/>
    </location>
</feature>
<dbReference type="PANTHER" id="PTHR23176:SF128">
    <property type="entry name" value="RHO GTPASE-ACTIVATING PROTEIN RGD1"/>
    <property type="match status" value="1"/>
</dbReference>
<dbReference type="CDD" id="cd00159">
    <property type="entry name" value="RhoGAP"/>
    <property type="match status" value="1"/>
</dbReference>
<dbReference type="PROSITE" id="PS50238">
    <property type="entry name" value="RHOGAP"/>
    <property type="match status" value="1"/>
</dbReference>
<reference evidence="9" key="2">
    <citation type="submission" date="2021-01" db="EMBL/GenBank/DDBJ databases">
        <authorList>
            <person name="Schikora-Tamarit M.A."/>
        </authorList>
    </citation>
    <scope>NUCLEOTIDE SEQUENCE</scope>
    <source>
        <strain evidence="9">CBS2887</strain>
    </source>
</reference>
<dbReference type="Pfam" id="PF00412">
    <property type="entry name" value="LIM"/>
    <property type="match status" value="1"/>
</dbReference>
<keyword evidence="4" id="KW-0440">LIM domain</keyword>
<proteinExistence type="predicted"/>
<dbReference type="EMBL" id="JAEUBG010000519">
    <property type="protein sequence ID" value="KAH3688128.1"/>
    <property type="molecule type" value="Genomic_DNA"/>
</dbReference>
<comment type="caution">
    <text evidence="9">The sequence shown here is derived from an EMBL/GenBank/DDBJ whole genome shotgun (WGS) entry which is preliminary data.</text>
</comment>
<feature type="compositionally biased region" description="Polar residues" evidence="6">
    <location>
        <begin position="682"/>
        <end position="692"/>
    </location>
</feature>
<feature type="compositionally biased region" description="Polar residues" evidence="6">
    <location>
        <begin position="469"/>
        <end position="491"/>
    </location>
</feature>
<dbReference type="PANTHER" id="PTHR23176">
    <property type="entry name" value="RHO/RAC/CDC GTPASE-ACTIVATING PROTEIN"/>
    <property type="match status" value="1"/>
</dbReference>
<dbReference type="PROSITE" id="PS00478">
    <property type="entry name" value="LIM_DOMAIN_1"/>
    <property type="match status" value="1"/>
</dbReference>
<evidence type="ECO:0000256" key="3">
    <source>
        <dbReference type="ARBA" id="ARBA00022833"/>
    </source>
</evidence>
<dbReference type="SMART" id="SM00324">
    <property type="entry name" value="RhoGAP"/>
    <property type="match status" value="1"/>
</dbReference>
<protein>
    <submittedName>
        <fullName evidence="9">Uncharacterized protein</fullName>
    </submittedName>
</protein>
<dbReference type="OrthoDB" id="3980768at2759"/>
<reference evidence="9" key="1">
    <citation type="journal article" date="2021" name="Open Biol.">
        <title>Shared evolutionary footprints suggest mitochondrial oxidative damage underlies multiple complex I losses in fungi.</title>
        <authorList>
            <person name="Schikora-Tamarit M.A."/>
            <person name="Marcet-Houben M."/>
            <person name="Nosek J."/>
            <person name="Gabaldon T."/>
        </authorList>
    </citation>
    <scope>NUCLEOTIDE SEQUENCE</scope>
    <source>
        <strain evidence="9">CBS2887</strain>
    </source>
</reference>
<feature type="region of interest" description="Disordered" evidence="6">
    <location>
        <begin position="163"/>
        <end position="195"/>
    </location>
</feature>
<dbReference type="GO" id="GO:0005096">
    <property type="term" value="F:GTPase activator activity"/>
    <property type="evidence" value="ECO:0007669"/>
    <property type="project" value="UniProtKB-KW"/>
</dbReference>
<dbReference type="InterPro" id="IPR008936">
    <property type="entry name" value="Rho_GTPase_activation_prot"/>
</dbReference>
<dbReference type="InterPro" id="IPR050729">
    <property type="entry name" value="Rho-GAP"/>
</dbReference>
<feature type="compositionally biased region" description="Polar residues" evidence="6">
    <location>
        <begin position="400"/>
        <end position="410"/>
    </location>
</feature>
<evidence type="ECO:0000259" key="7">
    <source>
        <dbReference type="PROSITE" id="PS50023"/>
    </source>
</evidence>
<dbReference type="GO" id="GO:0005938">
    <property type="term" value="C:cell cortex"/>
    <property type="evidence" value="ECO:0007669"/>
    <property type="project" value="UniProtKB-ARBA"/>
</dbReference>
<dbReference type="Pfam" id="PF00620">
    <property type="entry name" value="RhoGAP"/>
    <property type="match status" value="1"/>
</dbReference>
<keyword evidence="2 4" id="KW-0479">Metal-binding</keyword>
<dbReference type="Gene3D" id="2.10.110.10">
    <property type="entry name" value="Cysteine Rich Protein"/>
    <property type="match status" value="2"/>
</dbReference>
<dbReference type="SUPFAM" id="SSF48350">
    <property type="entry name" value="GTPase activation domain, GAP"/>
    <property type="match status" value="1"/>
</dbReference>
<keyword evidence="10" id="KW-1185">Reference proteome</keyword>
<accession>A0A9P8TQF7</accession>
<name>A0A9P8TQF7_WICPI</name>
<feature type="region of interest" description="Disordered" evidence="6">
    <location>
        <begin position="673"/>
        <end position="706"/>
    </location>
</feature>
<feature type="compositionally biased region" description="Polar residues" evidence="6">
    <location>
        <begin position="254"/>
        <end position="271"/>
    </location>
</feature>
<feature type="region of interest" description="Disordered" evidence="6">
    <location>
        <begin position="426"/>
        <end position="452"/>
    </location>
</feature>
<organism evidence="9 10">
    <name type="scientific">Wickerhamomyces pijperi</name>
    <name type="common">Yeast</name>
    <name type="synonym">Pichia pijperi</name>
    <dbReference type="NCBI Taxonomy" id="599730"/>
    <lineage>
        <taxon>Eukaryota</taxon>
        <taxon>Fungi</taxon>
        <taxon>Dikarya</taxon>
        <taxon>Ascomycota</taxon>
        <taxon>Saccharomycotina</taxon>
        <taxon>Saccharomycetes</taxon>
        <taxon>Phaffomycetales</taxon>
        <taxon>Wickerhamomycetaceae</taxon>
        <taxon>Wickerhamomyces</taxon>
    </lineage>
</organism>
<dbReference type="PROSITE" id="PS50023">
    <property type="entry name" value="LIM_DOMAIN_2"/>
    <property type="match status" value="1"/>
</dbReference>
<evidence type="ECO:0000313" key="10">
    <source>
        <dbReference type="Proteomes" id="UP000774326"/>
    </source>
</evidence>
<dbReference type="InterPro" id="IPR000198">
    <property type="entry name" value="RhoGAP_dom"/>
</dbReference>
<dbReference type="InterPro" id="IPR001781">
    <property type="entry name" value="Znf_LIM"/>
</dbReference>
<evidence type="ECO:0000259" key="8">
    <source>
        <dbReference type="PROSITE" id="PS50238"/>
    </source>
</evidence>
<dbReference type="GO" id="GO:0005933">
    <property type="term" value="C:cellular bud"/>
    <property type="evidence" value="ECO:0007669"/>
    <property type="project" value="UniProtKB-ARBA"/>
</dbReference>